<keyword evidence="1" id="KW-0812">Transmembrane</keyword>
<dbReference type="EMBL" id="HBUF01572473">
    <property type="protein sequence ID" value="CAG6767121.1"/>
    <property type="molecule type" value="Transcribed_RNA"/>
</dbReference>
<feature type="transmembrane region" description="Helical" evidence="1">
    <location>
        <begin position="32"/>
        <end position="52"/>
    </location>
</feature>
<keyword evidence="1" id="KW-0472">Membrane</keyword>
<evidence type="ECO:0000313" key="2">
    <source>
        <dbReference type="EMBL" id="CAG6767121.1"/>
    </source>
</evidence>
<protein>
    <submittedName>
        <fullName evidence="2">Uncharacterized protein</fullName>
    </submittedName>
</protein>
<keyword evidence="1" id="KW-1133">Transmembrane helix</keyword>
<proteinExistence type="predicted"/>
<reference evidence="2" key="1">
    <citation type="submission" date="2021-05" db="EMBL/GenBank/DDBJ databases">
        <authorList>
            <person name="Alioto T."/>
            <person name="Alioto T."/>
            <person name="Gomez Garrido J."/>
        </authorList>
    </citation>
    <scope>NUCLEOTIDE SEQUENCE</scope>
</reference>
<accession>A0A8D9ANL5</accession>
<evidence type="ECO:0000256" key="1">
    <source>
        <dbReference type="SAM" id="Phobius"/>
    </source>
</evidence>
<organism evidence="2">
    <name type="scientific">Cacopsylla melanoneura</name>
    <dbReference type="NCBI Taxonomy" id="428564"/>
    <lineage>
        <taxon>Eukaryota</taxon>
        <taxon>Metazoa</taxon>
        <taxon>Ecdysozoa</taxon>
        <taxon>Arthropoda</taxon>
        <taxon>Hexapoda</taxon>
        <taxon>Insecta</taxon>
        <taxon>Pterygota</taxon>
        <taxon>Neoptera</taxon>
        <taxon>Paraneoptera</taxon>
        <taxon>Hemiptera</taxon>
        <taxon>Sternorrhyncha</taxon>
        <taxon>Psylloidea</taxon>
        <taxon>Psyllidae</taxon>
        <taxon>Psyllinae</taxon>
        <taxon>Cacopsylla</taxon>
    </lineage>
</organism>
<sequence length="119" mass="11660">MSNLGVFGATTAGTGCSSSLLSSSVKISNLGILMGVAVLAGGLLTLVSVQVVSSMNILNGAAGAGAAAALLGERATTGFLIETGFLNVRSSGCEQVPLDGEGLDHISCTSFIASLVLTV</sequence>
<name>A0A8D9ANL5_9HEMI</name>
<dbReference type="AlphaFoldDB" id="A0A8D9ANL5"/>